<dbReference type="EMBL" id="JAHXZJ010002609">
    <property type="protein sequence ID" value="KAH0539232.1"/>
    <property type="molecule type" value="Genomic_DNA"/>
</dbReference>
<gene>
    <name evidence="1" type="ORF">KQX54_002734</name>
</gene>
<name>A0AAV7HWJ4_COTGL</name>
<organism evidence="1 2">
    <name type="scientific">Cotesia glomerata</name>
    <name type="common">Lepidopteran parasitic wasp</name>
    <name type="synonym">Apanteles glomeratus</name>
    <dbReference type="NCBI Taxonomy" id="32391"/>
    <lineage>
        <taxon>Eukaryota</taxon>
        <taxon>Metazoa</taxon>
        <taxon>Ecdysozoa</taxon>
        <taxon>Arthropoda</taxon>
        <taxon>Hexapoda</taxon>
        <taxon>Insecta</taxon>
        <taxon>Pterygota</taxon>
        <taxon>Neoptera</taxon>
        <taxon>Endopterygota</taxon>
        <taxon>Hymenoptera</taxon>
        <taxon>Apocrita</taxon>
        <taxon>Ichneumonoidea</taxon>
        <taxon>Braconidae</taxon>
        <taxon>Microgastrinae</taxon>
        <taxon>Cotesia</taxon>
    </lineage>
</organism>
<reference evidence="1 2" key="1">
    <citation type="journal article" date="2021" name="J. Hered.">
        <title>A chromosome-level genome assembly of the parasitoid wasp, Cotesia glomerata (Hymenoptera: Braconidae).</title>
        <authorList>
            <person name="Pinto B.J."/>
            <person name="Weis J.J."/>
            <person name="Gamble T."/>
            <person name="Ode P.J."/>
            <person name="Paul R."/>
            <person name="Zaspel J.M."/>
        </authorList>
    </citation>
    <scope>NUCLEOTIDE SEQUENCE [LARGE SCALE GENOMIC DNA]</scope>
    <source>
        <strain evidence="1">CgM1</strain>
    </source>
</reference>
<keyword evidence="2" id="KW-1185">Reference proteome</keyword>
<proteinExistence type="predicted"/>
<dbReference type="Proteomes" id="UP000826195">
    <property type="component" value="Unassembled WGS sequence"/>
</dbReference>
<protein>
    <submittedName>
        <fullName evidence="1">Uncharacterized protein</fullName>
    </submittedName>
</protein>
<sequence length="117" mass="13289">MESLDADVEEENLVALVCWSRIGKIFEYVRLPTCHLRFNQPGHLNYLSIALVPTNSFSPLFTVPFYSFSPVNFALDVSVVSRDSKSETQSAEFSWDLLCQQQMDPTFSLPTFVSRTS</sequence>
<evidence type="ECO:0000313" key="2">
    <source>
        <dbReference type="Proteomes" id="UP000826195"/>
    </source>
</evidence>
<comment type="caution">
    <text evidence="1">The sequence shown here is derived from an EMBL/GenBank/DDBJ whole genome shotgun (WGS) entry which is preliminary data.</text>
</comment>
<accession>A0AAV7HWJ4</accession>
<evidence type="ECO:0000313" key="1">
    <source>
        <dbReference type="EMBL" id="KAH0539232.1"/>
    </source>
</evidence>
<dbReference type="AlphaFoldDB" id="A0AAV7HWJ4"/>